<evidence type="ECO:0000259" key="4">
    <source>
        <dbReference type="PROSITE" id="PS50949"/>
    </source>
</evidence>
<dbReference type="Pfam" id="PF07729">
    <property type="entry name" value="FCD"/>
    <property type="match status" value="1"/>
</dbReference>
<dbReference type="Proteomes" id="UP001216674">
    <property type="component" value="Unassembled WGS sequence"/>
</dbReference>
<dbReference type="InterPro" id="IPR011711">
    <property type="entry name" value="GntR_C"/>
</dbReference>
<dbReference type="Gene3D" id="1.20.120.530">
    <property type="entry name" value="GntR ligand-binding domain-like"/>
    <property type="match status" value="1"/>
</dbReference>
<dbReference type="SUPFAM" id="SSF46785">
    <property type="entry name" value="Winged helix' DNA-binding domain"/>
    <property type="match status" value="1"/>
</dbReference>
<dbReference type="Pfam" id="PF00392">
    <property type="entry name" value="GntR"/>
    <property type="match status" value="1"/>
</dbReference>
<dbReference type="InterPro" id="IPR008920">
    <property type="entry name" value="TF_FadR/GntR_C"/>
</dbReference>
<dbReference type="EMBL" id="JARJLM010000657">
    <property type="protein sequence ID" value="MDF3839155.1"/>
    <property type="molecule type" value="Genomic_DNA"/>
</dbReference>
<name>A0ABT6B2Q0_9BURK</name>
<organism evidence="5 6">
    <name type="scientific">Cupriavidus basilensis</name>
    <dbReference type="NCBI Taxonomy" id="68895"/>
    <lineage>
        <taxon>Bacteria</taxon>
        <taxon>Pseudomonadati</taxon>
        <taxon>Pseudomonadota</taxon>
        <taxon>Betaproteobacteria</taxon>
        <taxon>Burkholderiales</taxon>
        <taxon>Burkholderiaceae</taxon>
        <taxon>Cupriavidus</taxon>
    </lineage>
</organism>
<evidence type="ECO:0000256" key="3">
    <source>
        <dbReference type="ARBA" id="ARBA00023163"/>
    </source>
</evidence>
<gene>
    <name evidence="5" type="ORF">P3W85_40400</name>
</gene>
<accession>A0ABT6B2Q0</accession>
<dbReference type="PANTHER" id="PTHR43537:SF45">
    <property type="entry name" value="GNTR FAMILY REGULATORY PROTEIN"/>
    <property type="match status" value="1"/>
</dbReference>
<dbReference type="InterPro" id="IPR000524">
    <property type="entry name" value="Tscrpt_reg_HTH_GntR"/>
</dbReference>
<protein>
    <submittedName>
        <fullName evidence="5">GntR family transcriptional regulator</fullName>
    </submittedName>
</protein>
<dbReference type="PROSITE" id="PS50949">
    <property type="entry name" value="HTH_GNTR"/>
    <property type="match status" value="1"/>
</dbReference>
<dbReference type="Gene3D" id="1.10.10.10">
    <property type="entry name" value="Winged helix-like DNA-binding domain superfamily/Winged helix DNA-binding domain"/>
    <property type="match status" value="1"/>
</dbReference>
<keyword evidence="1" id="KW-0805">Transcription regulation</keyword>
<dbReference type="SUPFAM" id="SSF48008">
    <property type="entry name" value="GntR ligand-binding domain-like"/>
    <property type="match status" value="1"/>
</dbReference>
<evidence type="ECO:0000313" key="6">
    <source>
        <dbReference type="Proteomes" id="UP001216674"/>
    </source>
</evidence>
<dbReference type="SMART" id="SM00345">
    <property type="entry name" value="HTH_GNTR"/>
    <property type="match status" value="1"/>
</dbReference>
<evidence type="ECO:0000256" key="2">
    <source>
        <dbReference type="ARBA" id="ARBA00023125"/>
    </source>
</evidence>
<feature type="domain" description="HTH gntR-type" evidence="4">
    <location>
        <begin position="14"/>
        <end position="81"/>
    </location>
</feature>
<dbReference type="CDD" id="cd07377">
    <property type="entry name" value="WHTH_GntR"/>
    <property type="match status" value="1"/>
</dbReference>
<dbReference type="PANTHER" id="PTHR43537">
    <property type="entry name" value="TRANSCRIPTIONAL REGULATOR, GNTR FAMILY"/>
    <property type="match status" value="1"/>
</dbReference>
<keyword evidence="3" id="KW-0804">Transcription</keyword>
<proteinExistence type="predicted"/>
<comment type="caution">
    <text evidence="5">The sequence shown here is derived from an EMBL/GenBank/DDBJ whole genome shotgun (WGS) entry which is preliminary data.</text>
</comment>
<keyword evidence="2" id="KW-0238">DNA-binding</keyword>
<evidence type="ECO:0000313" key="5">
    <source>
        <dbReference type="EMBL" id="MDF3839155.1"/>
    </source>
</evidence>
<dbReference type="InterPro" id="IPR036390">
    <property type="entry name" value="WH_DNA-bd_sf"/>
</dbReference>
<dbReference type="RefSeq" id="WP_276268924.1">
    <property type="nucleotide sequence ID" value="NZ_JARJLM010000657.1"/>
</dbReference>
<evidence type="ECO:0000256" key="1">
    <source>
        <dbReference type="ARBA" id="ARBA00023015"/>
    </source>
</evidence>
<sequence length="231" mass="25778">MKPSPATPAPPLTLTLTERVAEQIRQKITEGEFSPGQRLSEQSLCNSMDVSRQTLREVFRVLTKDGLLRHEPNRGVFVAVPSIAAIIDIYRVRRLIECQALAQAYPRHPAKVHMREAVERAMRAHTAGDWLGVGTANMAFHMGIVELADSERLNLLFAQVLAELRLAFGMLRDPEFLHAPYVDMNLKILELAEAGDFAKAATAMNDYLVHSERIVLAVYARRMADFGLGNS</sequence>
<dbReference type="SMART" id="SM00895">
    <property type="entry name" value="FCD"/>
    <property type="match status" value="1"/>
</dbReference>
<dbReference type="InterPro" id="IPR036388">
    <property type="entry name" value="WH-like_DNA-bd_sf"/>
</dbReference>
<reference evidence="5 6" key="1">
    <citation type="submission" date="2023-03" db="EMBL/GenBank/DDBJ databases">
        <title>Draft assemblies of triclosan tolerant bacteria isolated from returned activated sludge.</title>
        <authorList>
            <person name="Van Hamelsveld S."/>
        </authorList>
    </citation>
    <scope>NUCLEOTIDE SEQUENCE [LARGE SCALE GENOMIC DNA]</scope>
    <source>
        <strain evidence="5 6">GW210010_S58</strain>
    </source>
</reference>
<keyword evidence="6" id="KW-1185">Reference proteome</keyword>